<dbReference type="EMBL" id="GBXM01010650">
    <property type="protein sequence ID" value="JAH97927.1"/>
    <property type="molecule type" value="Transcribed_RNA"/>
</dbReference>
<accession>A0A0E9X5C9</accession>
<name>A0A0E9X5C9_ANGAN</name>
<protein>
    <submittedName>
        <fullName evidence="1">Uncharacterized protein</fullName>
    </submittedName>
</protein>
<evidence type="ECO:0000313" key="1">
    <source>
        <dbReference type="EMBL" id="JAH97927.1"/>
    </source>
</evidence>
<organism evidence="1">
    <name type="scientific">Anguilla anguilla</name>
    <name type="common">European freshwater eel</name>
    <name type="synonym">Muraena anguilla</name>
    <dbReference type="NCBI Taxonomy" id="7936"/>
    <lineage>
        <taxon>Eukaryota</taxon>
        <taxon>Metazoa</taxon>
        <taxon>Chordata</taxon>
        <taxon>Craniata</taxon>
        <taxon>Vertebrata</taxon>
        <taxon>Euteleostomi</taxon>
        <taxon>Actinopterygii</taxon>
        <taxon>Neopterygii</taxon>
        <taxon>Teleostei</taxon>
        <taxon>Anguilliformes</taxon>
        <taxon>Anguillidae</taxon>
        <taxon>Anguilla</taxon>
    </lineage>
</organism>
<proteinExistence type="predicted"/>
<reference evidence="1" key="2">
    <citation type="journal article" date="2015" name="Fish Shellfish Immunol.">
        <title>Early steps in the European eel (Anguilla anguilla)-Vibrio vulnificus interaction in the gills: Role of the RtxA13 toxin.</title>
        <authorList>
            <person name="Callol A."/>
            <person name="Pajuelo D."/>
            <person name="Ebbesson L."/>
            <person name="Teles M."/>
            <person name="MacKenzie S."/>
            <person name="Amaro C."/>
        </authorList>
    </citation>
    <scope>NUCLEOTIDE SEQUENCE</scope>
</reference>
<dbReference type="AlphaFoldDB" id="A0A0E9X5C9"/>
<sequence length="54" mass="6262">MNIFPPNSNWFNVHACSPPEPFLFGEKSCHVPEAFLCMQRGKQTFEVRLLYCSI</sequence>
<reference evidence="1" key="1">
    <citation type="submission" date="2014-11" db="EMBL/GenBank/DDBJ databases">
        <authorList>
            <person name="Amaro Gonzalez C."/>
        </authorList>
    </citation>
    <scope>NUCLEOTIDE SEQUENCE</scope>
</reference>